<gene>
    <name evidence="1" type="ORF">F2P81_015394</name>
</gene>
<dbReference type="AlphaFoldDB" id="A0A6A4SPW2"/>
<evidence type="ECO:0000313" key="1">
    <source>
        <dbReference type="EMBL" id="KAF0033104.1"/>
    </source>
</evidence>
<reference evidence="1 2" key="1">
    <citation type="submission" date="2019-06" db="EMBL/GenBank/DDBJ databases">
        <title>Draft genomes of female and male turbot (Scophthalmus maximus).</title>
        <authorList>
            <person name="Xu H."/>
            <person name="Xu X.-W."/>
            <person name="Shao C."/>
            <person name="Chen S."/>
        </authorList>
    </citation>
    <scope>NUCLEOTIDE SEQUENCE [LARGE SCALE GENOMIC DNA]</scope>
    <source>
        <strain evidence="1">Ysfricsl-2016a</strain>
        <tissue evidence="1">Blood</tissue>
    </source>
</reference>
<comment type="caution">
    <text evidence="1">The sequence shown here is derived from an EMBL/GenBank/DDBJ whole genome shotgun (WGS) entry which is preliminary data.</text>
</comment>
<evidence type="ECO:0000313" key="2">
    <source>
        <dbReference type="Proteomes" id="UP000438429"/>
    </source>
</evidence>
<dbReference type="EMBL" id="VEVO01000013">
    <property type="protein sequence ID" value="KAF0033104.1"/>
    <property type="molecule type" value="Genomic_DNA"/>
</dbReference>
<protein>
    <submittedName>
        <fullName evidence="1">Uncharacterized protein</fullName>
    </submittedName>
</protein>
<organism evidence="1 2">
    <name type="scientific">Scophthalmus maximus</name>
    <name type="common">Turbot</name>
    <name type="synonym">Psetta maxima</name>
    <dbReference type="NCBI Taxonomy" id="52904"/>
    <lineage>
        <taxon>Eukaryota</taxon>
        <taxon>Metazoa</taxon>
        <taxon>Chordata</taxon>
        <taxon>Craniata</taxon>
        <taxon>Vertebrata</taxon>
        <taxon>Euteleostomi</taxon>
        <taxon>Actinopterygii</taxon>
        <taxon>Neopterygii</taxon>
        <taxon>Teleostei</taxon>
        <taxon>Neoteleostei</taxon>
        <taxon>Acanthomorphata</taxon>
        <taxon>Carangaria</taxon>
        <taxon>Pleuronectiformes</taxon>
        <taxon>Pleuronectoidei</taxon>
        <taxon>Scophthalmidae</taxon>
        <taxon>Scophthalmus</taxon>
    </lineage>
</organism>
<dbReference type="Proteomes" id="UP000438429">
    <property type="component" value="Unassembled WGS sequence"/>
</dbReference>
<name>A0A6A4SPW2_SCOMX</name>
<sequence length="125" mass="13866">MLAVWTVMLSLHSNKTEVNDERLRSTSTVGRGRSCTVSTLIRCDGSLKTLLLIVLFRKMSDLLHGSLVDAAITLHEFTHRCEAGYQSCCAAGGLLIENNEKRMNAVEKKAEVKSRWDTVDVVTGR</sequence>
<proteinExistence type="predicted"/>
<accession>A0A6A4SPW2</accession>